<keyword evidence="2" id="KW-1185">Reference proteome</keyword>
<reference evidence="1" key="1">
    <citation type="journal article" date="2023" name="G3 (Bethesda)">
        <title>Whole genome assemblies of Zophobas morio and Tenebrio molitor.</title>
        <authorList>
            <person name="Kaur S."/>
            <person name="Stinson S.A."/>
            <person name="diCenzo G.C."/>
        </authorList>
    </citation>
    <scope>NUCLEOTIDE SEQUENCE</scope>
    <source>
        <strain evidence="1">QUZm001</strain>
    </source>
</reference>
<organism evidence="1 2">
    <name type="scientific">Zophobas morio</name>
    <dbReference type="NCBI Taxonomy" id="2755281"/>
    <lineage>
        <taxon>Eukaryota</taxon>
        <taxon>Metazoa</taxon>
        <taxon>Ecdysozoa</taxon>
        <taxon>Arthropoda</taxon>
        <taxon>Hexapoda</taxon>
        <taxon>Insecta</taxon>
        <taxon>Pterygota</taxon>
        <taxon>Neoptera</taxon>
        <taxon>Endopterygota</taxon>
        <taxon>Coleoptera</taxon>
        <taxon>Polyphaga</taxon>
        <taxon>Cucujiformia</taxon>
        <taxon>Tenebrionidae</taxon>
        <taxon>Zophobas</taxon>
    </lineage>
</organism>
<dbReference type="InterPro" id="IPR046349">
    <property type="entry name" value="C1-like_sf"/>
</dbReference>
<evidence type="ECO:0000313" key="2">
    <source>
        <dbReference type="Proteomes" id="UP001168821"/>
    </source>
</evidence>
<comment type="caution">
    <text evidence="1">The sequence shown here is derived from an EMBL/GenBank/DDBJ whole genome shotgun (WGS) entry which is preliminary data.</text>
</comment>
<dbReference type="EMBL" id="JALNTZ010000007">
    <property type="protein sequence ID" value="KAJ3646335.1"/>
    <property type="molecule type" value="Genomic_DNA"/>
</dbReference>
<name>A0AA38HZE2_9CUCU</name>
<dbReference type="Proteomes" id="UP001168821">
    <property type="component" value="Unassembled WGS sequence"/>
</dbReference>
<protein>
    <submittedName>
        <fullName evidence="1">Uncharacterized protein</fullName>
    </submittedName>
</protein>
<dbReference type="AlphaFoldDB" id="A0AA38HZE2"/>
<proteinExistence type="predicted"/>
<evidence type="ECO:0000313" key="1">
    <source>
        <dbReference type="EMBL" id="KAJ3646335.1"/>
    </source>
</evidence>
<accession>A0AA38HZE2</accession>
<sequence>MDANSSSQSGTSAQICRKCKSKVVSALKCISCDNVYHLSCAKGVSYVKILDSKSLVCCDKVKMPPVVCEDSEFFEAMEQMSGPEKKVDIAVFNYIIKQKDEIIKELRDRVKTQSEMIDILIKSSNNLGGSTDCSLSSMDAFSSKTMNKNVSGVEARKVVNKSEPEIRNTIIYPNTNSCNEVDLNNSSDNGKNPSEKEVTGVTLKRRPKVSKLIIGSADIASSSGSSDLSSSDHDFVAVTRKKSSHIHITRVNPNVDVNKITDYIKFKLKSHEEVLKNKRLPDFKLIKLDSKFPELYSSFKLTIDFVYQNDILAASFWPKGVAVRKFFQSKSIHLQHNT</sequence>
<gene>
    <name evidence="1" type="ORF">Zmor_023927</name>
</gene>
<dbReference type="SUPFAM" id="SSF57889">
    <property type="entry name" value="Cysteine-rich domain"/>
    <property type="match status" value="1"/>
</dbReference>